<dbReference type="InterPro" id="IPR029045">
    <property type="entry name" value="ClpP/crotonase-like_dom_sf"/>
</dbReference>
<dbReference type="PANTHER" id="PTHR32060:SF22">
    <property type="entry name" value="CARBOXYL-TERMINAL-PROCESSING PEPTIDASE 3, CHLOROPLASTIC"/>
    <property type="match status" value="1"/>
</dbReference>
<dbReference type="CDD" id="cd07562">
    <property type="entry name" value="Peptidase_S41_TRI"/>
    <property type="match status" value="1"/>
</dbReference>
<organism evidence="2 3">
    <name type="scientific">Alistipes hominis</name>
    <dbReference type="NCBI Taxonomy" id="2763015"/>
    <lineage>
        <taxon>Bacteria</taxon>
        <taxon>Pseudomonadati</taxon>
        <taxon>Bacteroidota</taxon>
        <taxon>Bacteroidia</taxon>
        <taxon>Bacteroidales</taxon>
        <taxon>Rikenellaceae</taxon>
        <taxon>Alistipes</taxon>
    </lineage>
</organism>
<dbReference type="Gene3D" id="3.90.226.10">
    <property type="entry name" value="2-enoyl-CoA Hydratase, Chain A, domain 1"/>
    <property type="match status" value="1"/>
</dbReference>
<dbReference type="Gene3D" id="3.30.750.44">
    <property type="match status" value="1"/>
</dbReference>
<evidence type="ECO:0000313" key="3">
    <source>
        <dbReference type="Proteomes" id="UP000636891"/>
    </source>
</evidence>
<reference evidence="2 3" key="1">
    <citation type="submission" date="2020-08" db="EMBL/GenBank/DDBJ databases">
        <title>Genome public.</title>
        <authorList>
            <person name="Liu C."/>
            <person name="Sun Q."/>
        </authorList>
    </citation>
    <scope>NUCLEOTIDE SEQUENCE [LARGE SCALE GENOMIC DNA]</scope>
    <source>
        <strain evidence="2 3">New-7</strain>
    </source>
</reference>
<dbReference type="PANTHER" id="PTHR32060">
    <property type="entry name" value="TAIL-SPECIFIC PROTEASE"/>
    <property type="match status" value="1"/>
</dbReference>
<feature type="domain" description="Tail specific protease" evidence="1">
    <location>
        <begin position="559"/>
        <end position="705"/>
    </location>
</feature>
<dbReference type="InterPro" id="IPR005151">
    <property type="entry name" value="Tail-specific_protease"/>
</dbReference>
<evidence type="ECO:0000259" key="1">
    <source>
        <dbReference type="Pfam" id="PF03572"/>
    </source>
</evidence>
<dbReference type="Gene3D" id="2.30.42.10">
    <property type="match status" value="1"/>
</dbReference>
<proteinExistence type="predicted"/>
<dbReference type="SUPFAM" id="SSF52096">
    <property type="entry name" value="ClpP/crotonase"/>
    <property type="match status" value="1"/>
</dbReference>
<protein>
    <submittedName>
        <fullName evidence="2">Peptidase S41</fullName>
    </submittedName>
</protein>
<accession>A0ABR7CPH6</accession>
<gene>
    <name evidence="2" type="ORF">H8S08_11150</name>
</gene>
<keyword evidence="3" id="KW-1185">Reference proteome</keyword>
<evidence type="ECO:0000313" key="2">
    <source>
        <dbReference type="EMBL" id="MBC5617564.1"/>
    </source>
</evidence>
<dbReference type="RefSeq" id="WP_186965924.1">
    <property type="nucleotide sequence ID" value="NZ_JACOOK010000006.1"/>
</dbReference>
<dbReference type="InterPro" id="IPR036034">
    <property type="entry name" value="PDZ_sf"/>
</dbReference>
<sequence length="730" mass="82662">MKKILFFILTLVLPLYAICQIKQNKDIFNFDFETIVSGSPIKWGSNLPVIIDSLNPYHGKYSVILEINDSSKYNYQMLTISLPHGFKGKTITLSGYMKTENVRDGYAGLWMRIDPNQAFDILQTCKIAGTTDWTKYEITLPFDSEHTTGIIGGGGLNGKGKIWLDNFSVMIDGVDIYTLLQPKAYPADRDTVEFKNGSGITNIKLNKTRIKNLKDIGMIWGFLKYYHPAVRNGNYNWDYELFRLLPQVINEKNKQRRDAALTEWISGLGEIFTNNRNITDTLSVLKWIDESGFSPELTAQLIKIKKSDRQNECYYVNMGPAGNPVFNHEKTFDSMKYPDTGYRLLSLYRYWNMVQYFYPYKNIIGKNWENVLAEFIPRFAKAENEEEYVLAAMEITAGIHDSHAILWTPSSTVLRQYFGQREAVPKISFIEQQATVTAFYNDTLDREHGLKIGDVITKIDGKSINSIIHSKLPITAGSNYQTQLRNIARQLLHNNDETIKIKYIRDGCSKKTTLKTFPKNEADRYFRFAPSADSCIKKIAPNIAYLYPGLLKKTDLPLFWKAIKDADGLIIDLRYYPSNYLLSDVANYLIPEPKEFVKFFRGSIIDPGSFSFTPAMEIGEINSDHYKGKVIILVNEGTQSSMEFSTMALSQAPDARVIGSTTAGADGDVSYIDLPGGIKTMITGLGVFYPDGGQTQRIGIKIDEVITPTLEGIKAGRDEILEQAVEVINE</sequence>
<dbReference type="Gene3D" id="2.60.120.260">
    <property type="entry name" value="Galactose-binding domain-like"/>
    <property type="match status" value="1"/>
</dbReference>
<dbReference type="Pfam" id="PF03572">
    <property type="entry name" value="Peptidase_S41"/>
    <property type="match status" value="1"/>
</dbReference>
<dbReference type="EMBL" id="JACOOK010000006">
    <property type="protein sequence ID" value="MBC5617564.1"/>
    <property type="molecule type" value="Genomic_DNA"/>
</dbReference>
<comment type="caution">
    <text evidence="2">The sequence shown here is derived from an EMBL/GenBank/DDBJ whole genome shotgun (WGS) entry which is preliminary data.</text>
</comment>
<dbReference type="SUPFAM" id="SSF50156">
    <property type="entry name" value="PDZ domain-like"/>
    <property type="match status" value="1"/>
</dbReference>
<name>A0ABR7CPH6_9BACT</name>
<dbReference type="Proteomes" id="UP000636891">
    <property type="component" value="Unassembled WGS sequence"/>
</dbReference>